<dbReference type="PANTHER" id="PTHR43118:SF1">
    <property type="entry name" value="RHAMNOGALACTURONAN LYASE (EUROFUNG)"/>
    <property type="match status" value="1"/>
</dbReference>
<name>A0ABN7TM13_9BACL</name>
<dbReference type="CDD" id="cd10318">
    <property type="entry name" value="RGL11"/>
    <property type="match status" value="1"/>
</dbReference>
<dbReference type="InterPro" id="IPR003343">
    <property type="entry name" value="Big_2"/>
</dbReference>
<dbReference type="SMART" id="SM00060">
    <property type="entry name" value="FN3"/>
    <property type="match status" value="1"/>
</dbReference>
<reference evidence="3 4" key="1">
    <citation type="submission" date="2021-06" db="EMBL/GenBank/DDBJ databases">
        <authorList>
            <person name="Criscuolo A."/>
        </authorList>
    </citation>
    <scope>NUCLEOTIDE SEQUENCE [LARGE SCALE GENOMIC DNA]</scope>
    <source>
        <strain evidence="4">CIP 111802</strain>
    </source>
</reference>
<dbReference type="SMART" id="SM00635">
    <property type="entry name" value="BID_2"/>
    <property type="match status" value="2"/>
</dbReference>
<organism evidence="3 4">
    <name type="scientific">Paenibacillus allorhizosphaerae</name>
    <dbReference type="NCBI Taxonomy" id="2849866"/>
    <lineage>
        <taxon>Bacteria</taxon>
        <taxon>Bacillati</taxon>
        <taxon>Bacillota</taxon>
        <taxon>Bacilli</taxon>
        <taxon>Bacillales</taxon>
        <taxon>Paenibacillaceae</taxon>
        <taxon>Paenibacillus</taxon>
    </lineage>
</organism>
<protein>
    <recommendedName>
        <fullName evidence="2">Fibronectin type-III domain-containing protein</fullName>
    </recommendedName>
</protein>
<dbReference type="InterPro" id="IPR041624">
    <property type="entry name" value="RGI_lyase"/>
</dbReference>
<dbReference type="Pfam" id="PF02368">
    <property type="entry name" value="Big_2"/>
    <property type="match status" value="2"/>
</dbReference>
<dbReference type="InterPro" id="IPR034641">
    <property type="entry name" value="RGL11"/>
</dbReference>
<dbReference type="Pfam" id="PF18370">
    <property type="entry name" value="RGI_lyase"/>
    <property type="match status" value="1"/>
</dbReference>
<evidence type="ECO:0000256" key="1">
    <source>
        <dbReference type="SAM" id="SignalP"/>
    </source>
</evidence>
<dbReference type="PANTHER" id="PTHR43118">
    <property type="entry name" value="RHAMNOGALACTURONAN LYASE (EUROFUNG)"/>
    <property type="match status" value="1"/>
</dbReference>
<gene>
    <name evidence="3" type="ORF">PAECIP111802_02448</name>
</gene>
<feature type="signal peptide" evidence="1">
    <location>
        <begin position="1"/>
        <end position="35"/>
    </location>
</feature>
<accession>A0ABN7TM13</accession>
<comment type="caution">
    <text evidence="3">The sequence shown here is derived from an EMBL/GenBank/DDBJ whole genome shotgun (WGS) entry which is preliminary data.</text>
</comment>
<dbReference type="CDD" id="cd00063">
    <property type="entry name" value="FN3"/>
    <property type="match status" value="1"/>
</dbReference>
<dbReference type="Pfam" id="PF21254">
    <property type="entry name" value="AGA-YXIM_GBD"/>
    <property type="match status" value="1"/>
</dbReference>
<dbReference type="EMBL" id="CAJVCE010000006">
    <property type="protein sequence ID" value="CAG7638497.1"/>
    <property type="molecule type" value="Genomic_DNA"/>
</dbReference>
<keyword evidence="1" id="KW-0732">Signal</keyword>
<keyword evidence="4" id="KW-1185">Reference proteome</keyword>
<dbReference type="Pfam" id="PF21348">
    <property type="entry name" value="RGL11_C"/>
    <property type="match status" value="1"/>
</dbReference>
<dbReference type="InterPro" id="IPR049366">
    <property type="entry name" value="RGL11_C"/>
</dbReference>
<evidence type="ECO:0000313" key="3">
    <source>
        <dbReference type="EMBL" id="CAG7638497.1"/>
    </source>
</evidence>
<feature type="chain" id="PRO_5046105321" description="Fibronectin type-III domain-containing protein" evidence="1">
    <location>
        <begin position="36"/>
        <end position="1336"/>
    </location>
</feature>
<evidence type="ECO:0000259" key="2">
    <source>
        <dbReference type="PROSITE" id="PS50853"/>
    </source>
</evidence>
<dbReference type="InterPro" id="IPR003961">
    <property type="entry name" value="FN3_dom"/>
</dbReference>
<proteinExistence type="predicted"/>
<evidence type="ECO:0000313" key="4">
    <source>
        <dbReference type="Proteomes" id="UP000730618"/>
    </source>
</evidence>
<dbReference type="PROSITE" id="PS50853">
    <property type="entry name" value="FN3"/>
    <property type="match status" value="1"/>
</dbReference>
<dbReference type="Proteomes" id="UP000730618">
    <property type="component" value="Unassembled WGS sequence"/>
</dbReference>
<sequence length="1336" mass="141800">MIKRWKAHLSAFLSAAIVVSSVCGFGLMSADRAEAAVPQNVKFDFGSESSPVAAGYSKVSNTTLYTASRGYGLDKTVDFRDRGGGDPLLGDFVISSSFSFMVDLPNGDYSVKVTAGDLIASNKTDVKIEGVSYGTLSSSTGNFSSLTKTIRLIDGQMTFQFSNNGRVNAIEIAPANAPTGLTVTAMTYLPAASVSLVWDAVYGAAGYNLYRTGDNDNDFAKIGSVAGTSYIDAGVALAGTYQYKITQLTAEQLESVASAPITVSVKDASVPVPAAPTGLSLKGISKEQLTIGWEPVPGASLYYIYRAKSLDGPYVKAGSSAGNEYTDTQVFTTVPYFYKVAAVGPGGLSAPSDVLNVPAATVLYRQAETLDRSPVAVKVDGGVYIGWRLFGTDPANIAFQLYRDGKLISSAPITAVTNYLDAEGTADSLYEVRAVTGGAEEPGTKPFGVWNQNYLDVPLQKPQEGVAQDGTAYTYSANDTSIGDLDGDGKYELIVKWDPSNSRDNSQSGYTGNVYLDAYKLDGSLLWRIDLGRNIRAGAHYTQFMVFDLDGDGKAEVMFKTADGTIDGSGVAIGDPSKDYRNSSGYILSGPEYLTVFEGATGKALATTNYDPPRGKVADWGDTYGNRVDRFLAGVAYLDGERPSVIFARGYYTRTVLAAYNWRNGQLSQLWKFDSDNPGYGEYTGQGNHQLSIADVDGDGKDEIIYGAMALDDDGTPLFNTRFGHGDALHVGDLDPSRPGLEVFKVDEHTDSPYGAVVFDAQSGKALWGLSTGQDTGRGMSADIDPRYKGEEVWASNGVGLNSVRGEKIGSSTPSINFGIWWDGDLLRELLDHTYNSSIAAGVGKIDKWDYINNKPVRILTATGTYSNNTTKGTPNLQADLFGDWREEAVWRTEDSSALRIYTTTDKTDHRLYTLMDDSQYRLAVAWQNVGYNQPPHPSFFLGDGMDAPQLPKLKRIPIPMTAIDLSGTATEVAAGSDLAVSAVVAPAAATNKSLRWSVTAEDGSATDLAVVDARGVLHAKTPGKVKVTAAAMDGSGVSGGAMVTIKPVLVTAIDVKGTAQAEWLPVGGTLQMNADIAPSSASDRSVAWSVSPADDTSTVAAIIDANGVLRGLAEGAVKVIAAARDGSGVTGSIVMQVVASKVNGGTIDRYVIPDGQGRVTADIKLSDLEQAAAGSGTHAIEINVHSAPAAVSVQANIPASFVFDAEKRAASRIGIRTEIAQIAIDPDLFKRQNIDHGAASVQVKIALANISLLSHREKQEIQGHPVYEFGLSFDGREVSGFGNDVRVTVPYVLKDGEDPKKIVIYVLDDNGKVRALKNGVYDAATGTVAFQPGNF</sequence>
<dbReference type="InterPro" id="IPR049033">
    <property type="entry name" value="AGA-YXIM_GBD"/>
</dbReference>
<feature type="domain" description="Fibronectin type-III" evidence="2">
    <location>
        <begin position="275"/>
        <end position="364"/>
    </location>
</feature>